<name>A0A0C6FMG7_9HYPH</name>
<keyword evidence="5" id="KW-0456">Lyase</keyword>
<dbReference type="PATRIC" id="fig|270351.10.peg.5278"/>
<dbReference type="STRING" id="270351.Maq22A_c27540"/>
<dbReference type="EMBL" id="AP014704">
    <property type="protein sequence ID" value="BAQ48337.1"/>
    <property type="molecule type" value="Genomic_DNA"/>
</dbReference>
<organism evidence="5 6">
    <name type="scientific">Methylobacterium aquaticum</name>
    <dbReference type="NCBI Taxonomy" id="270351"/>
    <lineage>
        <taxon>Bacteria</taxon>
        <taxon>Pseudomonadati</taxon>
        <taxon>Pseudomonadota</taxon>
        <taxon>Alphaproteobacteria</taxon>
        <taxon>Hyphomicrobiales</taxon>
        <taxon>Methylobacteriaceae</taxon>
        <taxon>Methylobacterium</taxon>
    </lineage>
</organism>
<dbReference type="NCBIfam" id="TIGR00724">
    <property type="entry name" value="urea_amlyse_rel"/>
    <property type="match status" value="1"/>
</dbReference>
<protein>
    <submittedName>
        <fullName evidence="5">Urea amidolyase</fullName>
    </submittedName>
</protein>
<dbReference type="AlphaFoldDB" id="A0A0C6FMG7"/>
<dbReference type="Pfam" id="PF02626">
    <property type="entry name" value="CT_A_B"/>
    <property type="match status" value="1"/>
</dbReference>
<keyword evidence="2" id="KW-0378">Hydrolase</keyword>
<keyword evidence="1" id="KW-0547">Nucleotide-binding</keyword>
<keyword evidence="3" id="KW-0067">ATP-binding</keyword>
<evidence type="ECO:0000259" key="4">
    <source>
        <dbReference type="SMART" id="SM00797"/>
    </source>
</evidence>
<evidence type="ECO:0000256" key="3">
    <source>
        <dbReference type="ARBA" id="ARBA00022840"/>
    </source>
</evidence>
<dbReference type="KEGG" id="maqu:Maq22A_c27540"/>
<dbReference type="PANTHER" id="PTHR43309:SF5">
    <property type="entry name" value="5-OXOPROLINASE SUBUNIT C"/>
    <property type="match status" value="1"/>
</dbReference>
<proteinExistence type="predicted"/>
<gene>
    <name evidence="5" type="primary">dur1</name>
    <name evidence="5" type="ORF">Maq22A_c27540</name>
</gene>
<evidence type="ECO:0000256" key="1">
    <source>
        <dbReference type="ARBA" id="ARBA00022741"/>
    </source>
</evidence>
<reference evidence="5 6" key="1">
    <citation type="journal article" date="2015" name="Genome Announc.">
        <title>Complete Genome Sequence of Methylobacterium aquaticum Strain 22A, Isolated from Racomitrium japonicum Moss.</title>
        <authorList>
            <person name="Tani A."/>
            <person name="Ogura Y."/>
            <person name="Hayashi T."/>
            <person name="Kimbara K."/>
        </authorList>
    </citation>
    <scope>NUCLEOTIDE SEQUENCE [LARGE SCALE GENOMIC DNA]</scope>
    <source>
        <strain evidence="5 6">MA-22A</strain>
    </source>
</reference>
<dbReference type="RefSeq" id="WP_060849097.1">
    <property type="nucleotide sequence ID" value="NZ_AP014704.1"/>
</dbReference>
<evidence type="ECO:0000313" key="6">
    <source>
        <dbReference type="Proteomes" id="UP000061432"/>
    </source>
</evidence>
<dbReference type="Gene3D" id="2.40.100.10">
    <property type="entry name" value="Cyclophilin-like"/>
    <property type="match status" value="1"/>
</dbReference>
<dbReference type="OrthoDB" id="9768696at2"/>
<dbReference type="PANTHER" id="PTHR43309">
    <property type="entry name" value="5-OXOPROLINASE SUBUNIT C"/>
    <property type="match status" value="1"/>
</dbReference>
<dbReference type="InterPro" id="IPR052708">
    <property type="entry name" value="PxpC"/>
</dbReference>
<accession>A0A0C6FMG7</accession>
<dbReference type="Proteomes" id="UP000061432">
    <property type="component" value="Chromosome"/>
</dbReference>
<sequence length="343" mass="35443">MTSRLSILSAGPGVTLQDGGRHGYLRYGITAAGPMDPLAHATANRALGNPLGATALEVSLGGVEVTAEGGPLGIAVAGGAFRLALDGAPLPPACALTLHPGQSLVVRAGRVGAWAYLAAAGRFDLPPTLGSTATHTRSGFGGLDGRALRAGDRLAVRDARPGPTDPHALTAPWLDRPPEEIRVVLGPQDDFFSDDQIAAFLAGPWTVTTKGDRMACFLDGTPLTHAKGYNIVSDGIAMGAIQVPGEGWPIVLMADRQSTGGYPKIATVIGPDLGRLAQAQGGTRIRFRAVDRAEAVAARRAEAQALAGPVAMEPLIRTDFTAEFLLGRNLIGGVVHGDVIPWE</sequence>
<reference evidence="6" key="2">
    <citation type="submission" date="2015-01" db="EMBL/GenBank/DDBJ databases">
        <title>Complete genome sequence of Methylobacterium aquaticum strain 22A.</title>
        <authorList>
            <person name="Tani A."/>
            <person name="Ogura Y."/>
            <person name="Hayashi T."/>
        </authorList>
    </citation>
    <scope>NUCLEOTIDE SEQUENCE [LARGE SCALE GENOMIC DNA]</scope>
    <source>
        <strain evidence="6">MA-22A</strain>
    </source>
</reference>
<dbReference type="GO" id="GO:0016787">
    <property type="term" value="F:hydrolase activity"/>
    <property type="evidence" value="ECO:0007669"/>
    <property type="project" value="UniProtKB-KW"/>
</dbReference>
<dbReference type="InterPro" id="IPR003778">
    <property type="entry name" value="CT_A_B"/>
</dbReference>
<feature type="domain" description="Carboxyltransferase" evidence="4">
    <location>
        <begin position="26"/>
        <end position="306"/>
    </location>
</feature>
<dbReference type="SMART" id="SM00797">
    <property type="entry name" value="AHS2"/>
    <property type="match status" value="1"/>
</dbReference>
<evidence type="ECO:0000313" key="5">
    <source>
        <dbReference type="EMBL" id="BAQ48337.1"/>
    </source>
</evidence>
<evidence type="ECO:0000256" key="2">
    <source>
        <dbReference type="ARBA" id="ARBA00022801"/>
    </source>
</evidence>
<dbReference type="GO" id="GO:0005524">
    <property type="term" value="F:ATP binding"/>
    <property type="evidence" value="ECO:0007669"/>
    <property type="project" value="UniProtKB-KW"/>
</dbReference>
<dbReference type="SUPFAM" id="SSF50891">
    <property type="entry name" value="Cyclophilin-like"/>
    <property type="match status" value="1"/>
</dbReference>
<dbReference type="GO" id="GO:0016829">
    <property type="term" value="F:lyase activity"/>
    <property type="evidence" value="ECO:0007669"/>
    <property type="project" value="UniProtKB-KW"/>
</dbReference>
<dbReference type="InterPro" id="IPR029000">
    <property type="entry name" value="Cyclophilin-like_dom_sf"/>
</dbReference>